<reference evidence="2 3" key="1">
    <citation type="submission" date="2018-01" db="EMBL/GenBank/DDBJ databases">
        <title>The draft genome of Hanstruepera neustonica JCM19743.</title>
        <authorList>
            <person name="He R.-H."/>
            <person name="Du Z.-J."/>
        </authorList>
    </citation>
    <scope>NUCLEOTIDE SEQUENCE [LARGE SCALE GENOMIC DNA]</scope>
    <source>
        <strain evidence="2 3">JCM19743</strain>
    </source>
</reference>
<dbReference type="SUPFAM" id="SSF49313">
    <property type="entry name" value="Cadherin-like"/>
    <property type="match status" value="1"/>
</dbReference>
<dbReference type="AlphaFoldDB" id="A0A2K1E050"/>
<dbReference type="InterPro" id="IPR015919">
    <property type="entry name" value="Cadherin-like_sf"/>
</dbReference>
<dbReference type="Gene3D" id="2.60.40.60">
    <property type="entry name" value="Cadherins"/>
    <property type="match status" value="1"/>
</dbReference>
<dbReference type="EMBL" id="POWF01000002">
    <property type="protein sequence ID" value="PNQ73645.1"/>
    <property type="molecule type" value="Genomic_DNA"/>
</dbReference>
<dbReference type="GO" id="GO:0005509">
    <property type="term" value="F:calcium ion binding"/>
    <property type="evidence" value="ECO:0007669"/>
    <property type="project" value="InterPro"/>
</dbReference>
<evidence type="ECO:0000313" key="3">
    <source>
        <dbReference type="Proteomes" id="UP000236641"/>
    </source>
</evidence>
<evidence type="ECO:0000256" key="1">
    <source>
        <dbReference type="SAM" id="MobiDB-lite"/>
    </source>
</evidence>
<dbReference type="GO" id="GO:0016020">
    <property type="term" value="C:membrane"/>
    <property type="evidence" value="ECO:0007669"/>
    <property type="project" value="InterPro"/>
</dbReference>
<feature type="region of interest" description="Disordered" evidence="1">
    <location>
        <begin position="1"/>
        <end position="28"/>
    </location>
</feature>
<proteinExistence type="predicted"/>
<comment type="caution">
    <text evidence="2">The sequence shown here is derived from an EMBL/GenBank/DDBJ whole genome shotgun (WGS) entry which is preliminary data.</text>
</comment>
<gene>
    <name evidence="2" type="ORF">C1T31_04720</name>
</gene>
<protein>
    <recommendedName>
        <fullName evidence="4">Cadherin domain-containing protein</fullName>
    </recommendedName>
</protein>
<evidence type="ECO:0000313" key="2">
    <source>
        <dbReference type="EMBL" id="PNQ73645.1"/>
    </source>
</evidence>
<accession>A0A2K1E050</accession>
<evidence type="ECO:0008006" key="4">
    <source>
        <dbReference type="Google" id="ProtNLM"/>
    </source>
</evidence>
<dbReference type="Proteomes" id="UP000236641">
    <property type="component" value="Unassembled WGS sequence"/>
</dbReference>
<name>A0A2K1E050_9FLAO</name>
<dbReference type="CDD" id="cd11304">
    <property type="entry name" value="Cadherin_repeat"/>
    <property type="match status" value="1"/>
</dbReference>
<organism evidence="2 3">
    <name type="scientific">Hanstruepera neustonica</name>
    <dbReference type="NCBI Taxonomy" id="1445657"/>
    <lineage>
        <taxon>Bacteria</taxon>
        <taxon>Pseudomonadati</taxon>
        <taxon>Bacteroidota</taxon>
        <taxon>Flavobacteriia</taxon>
        <taxon>Flavobacteriales</taxon>
        <taxon>Flavobacteriaceae</taxon>
        <taxon>Hanstruepera</taxon>
    </lineage>
</organism>
<feature type="compositionally biased region" description="Low complexity" evidence="1">
    <location>
        <begin position="1"/>
        <end position="22"/>
    </location>
</feature>
<sequence>MINSCSSDDNDNQNLSNNVNTSIDENPRSGDLVATITTNLVGNITYSLISESVTGAFTIGNDSGELRVADWQAFDFETNSSITAIVTATDGINISTYNINVNLNDMDDIWSFLNTSRTDYENAANGDWVIITESEYNDLANYLNETTKSGASDTDMFSSASIAPAGSPFTVANNNGENLPEGSYFIAFKYYSWDNNVVSNRVKLSTSSITGPYENIGGALPEHDSEYNHFVYKGSNNAISSTGYLAFYESVSMGYKNIQGNTNFWYATGDSNMLDSEDNTNAVFLYQGLSTTQKQWD</sequence>
<keyword evidence="3" id="KW-1185">Reference proteome</keyword>